<dbReference type="InterPro" id="IPR036425">
    <property type="entry name" value="MoaB/Mog-like_dom_sf"/>
</dbReference>
<dbReference type="HAMAP" id="MF_00226_B">
    <property type="entry name" value="CinA_B"/>
    <property type="match status" value="1"/>
</dbReference>
<evidence type="ECO:0000259" key="2">
    <source>
        <dbReference type="SMART" id="SM00852"/>
    </source>
</evidence>
<keyword evidence="4" id="KW-1185">Reference proteome</keyword>
<dbReference type="EMBL" id="CP002281">
    <property type="protein sequence ID" value="ADO82005.1"/>
    <property type="molecule type" value="Genomic_DNA"/>
</dbReference>
<dbReference type="InterPro" id="IPR036653">
    <property type="entry name" value="CinA-like_C"/>
</dbReference>
<proteinExistence type="inferred from homology"/>
<gene>
    <name evidence="3" type="ordered locus">Ilyop_0216</name>
</gene>
<dbReference type="AlphaFoldDB" id="E3H933"/>
<dbReference type="CDD" id="cd00885">
    <property type="entry name" value="cinA"/>
    <property type="match status" value="1"/>
</dbReference>
<dbReference type="Gene3D" id="3.90.950.20">
    <property type="entry name" value="CinA-like"/>
    <property type="match status" value="1"/>
</dbReference>
<dbReference type="InterPro" id="IPR008135">
    <property type="entry name" value="Competence-induced_CinA"/>
</dbReference>
<dbReference type="SUPFAM" id="SSF142433">
    <property type="entry name" value="CinA-like"/>
    <property type="match status" value="1"/>
</dbReference>
<comment type="similarity">
    <text evidence="1">Belongs to the CinA family.</text>
</comment>
<dbReference type="Pfam" id="PF18146">
    <property type="entry name" value="CinA_KH"/>
    <property type="match status" value="1"/>
</dbReference>
<dbReference type="Proteomes" id="UP000006875">
    <property type="component" value="Chromosome"/>
</dbReference>
<dbReference type="InterPro" id="IPR001453">
    <property type="entry name" value="MoaB/Mog_dom"/>
</dbReference>
<dbReference type="Gene3D" id="3.40.980.10">
    <property type="entry name" value="MoaB/Mog-like domain"/>
    <property type="match status" value="1"/>
</dbReference>
<dbReference type="PANTHER" id="PTHR13939">
    <property type="entry name" value="NICOTINAMIDE-NUCLEOTIDE AMIDOHYDROLASE PNCC"/>
    <property type="match status" value="1"/>
</dbReference>
<name>E3H933_ILYPC</name>
<dbReference type="NCBIfam" id="TIGR00199">
    <property type="entry name" value="PncC_domain"/>
    <property type="match status" value="1"/>
</dbReference>
<feature type="domain" description="MoaB/Mog" evidence="2">
    <location>
        <begin position="4"/>
        <end position="167"/>
    </location>
</feature>
<dbReference type="Gene3D" id="3.30.70.2860">
    <property type="match status" value="1"/>
</dbReference>
<dbReference type="KEGG" id="ipo:Ilyop_0216"/>
<dbReference type="eggNOG" id="COG1058">
    <property type="taxonomic scope" value="Bacteria"/>
</dbReference>
<dbReference type="Pfam" id="PF02464">
    <property type="entry name" value="CinA"/>
    <property type="match status" value="1"/>
</dbReference>
<evidence type="ECO:0000313" key="3">
    <source>
        <dbReference type="EMBL" id="ADO82005.1"/>
    </source>
</evidence>
<organism evidence="3 4">
    <name type="scientific">Ilyobacter polytropus (strain ATCC 51220 / DSM 2926 / LMG 16218 / CuHBu1)</name>
    <dbReference type="NCBI Taxonomy" id="572544"/>
    <lineage>
        <taxon>Bacteria</taxon>
        <taxon>Fusobacteriati</taxon>
        <taxon>Fusobacteriota</taxon>
        <taxon>Fusobacteriia</taxon>
        <taxon>Fusobacteriales</taxon>
        <taxon>Fusobacteriaceae</taxon>
        <taxon>Ilyobacter</taxon>
    </lineage>
</organism>
<dbReference type="PANTHER" id="PTHR13939:SF0">
    <property type="entry name" value="NMN AMIDOHYDROLASE-LIKE PROTEIN YFAY"/>
    <property type="match status" value="1"/>
</dbReference>
<dbReference type="PIRSF" id="PIRSF006728">
    <property type="entry name" value="CinA"/>
    <property type="match status" value="1"/>
</dbReference>
<evidence type="ECO:0000313" key="4">
    <source>
        <dbReference type="Proteomes" id="UP000006875"/>
    </source>
</evidence>
<dbReference type="STRING" id="572544.Ilyop_0216"/>
<dbReference type="Pfam" id="PF00994">
    <property type="entry name" value="MoCF_biosynth"/>
    <property type="match status" value="1"/>
</dbReference>
<dbReference type="InterPro" id="IPR050101">
    <property type="entry name" value="CinA"/>
</dbReference>
<dbReference type="SMART" id="SM00852">
    <property type="entry name" value="MoCF_biosynth"/>
    <property type="match status" value="1"/>
</dbReference>
<dbReference type="NCBIfam" id="TIGR00200">
    <property type="entry name" value="cinA_nterm"/>
    <property type="match status" value="1"/>
</dbReference>
<dbReference type="InterPro" id="IPR008136">
    <property type="entry name" value="CinA_C"/>
</dbReference>
<sequence length="402" mass="45111">MKAFIILVGTELLSGMTVDTNSLFMAEELNKYGIEISSKITVGDNIKEIIKAIEFGKSQSDLIIMSGGLGPTMDDLTKEAIAKYLGKELVVDPEEYRELKKKFDKLGIEFLDNNVKEVEKPEGAVSFGNGAGMAPGIYIDRIAAFPGIPRELYNLFPKFMDYYAKENKLEDEIYIKDILVWGIPESHLEKRIKNFFDEKDIFYEFLAKDYGIVVRLQGKESSKNLVEKIVEKIYNEIGHYVIGEDGKRVQDSVVSHLKTLGYNISLAESCTGGQIASMLVEVSGVSKVFFEGIVCYSNDSKINRLKVSPETLKVYGAVSEETAREMLAGLKGDVAIATTGIAGPQGGTKEKPVGTVYIGVRILDEYYIKKYEFKGDRKRIRRYSSMTALFKLLKMLEKRVEY</sequence>
<accession>E3H933</accession>
<evidence type="ECO:0000256" key="1">
    <source>
        <dbReference type="HAMAP-Rule" id="MF_00226"/>
    </source>
</evidence>
<dbReference type="InterPro" id="IPR041424">
    <property type="entry name" value="CinA_KH"/>
</dbReference>
<dbReference type="RefSeq" id="WP_013386676.1">
    <property type="nucleotide sequence ID" value="NC_014632.1"/>
</dbReference>
<dbReference type="SUPFAM" id="SSF53218">
    <property type="entry name" value="Molybdenum cofactor biosynthesis proteins"/>
    <property type="match status" value="1"/>
</dbReference>
<protein>
    <recommendedName>
        <fullName evidence="1">CinA-like protein</fullName>
    </recommendedName>
</protein>
<dbReference type="HOGENOM" id="CLU_030805_9_3_0"/>
<dbReference type="eggNOG" id="COG1546">
    <property type="taxonomic scope" value="Bacteria"/>
</dbReference>
<reference evidence="3 4" key="1">
    <citation type="journal article" date="2010" name="Stand. Genomic Sci.">
        <title>Complete genome sequence of Ilyobacter polytropus type strain (CuHbu1).</title>
        <authorList>
            <person name="Sikorski J."/>
            <person name="Chertkov O."/>
            <person name="Lapidus A."/>
            <person name="Nolan M."/>
            <person name="Lucas S."/>
            <person name="Del Rio T.G."/>
            <person name="Tice H."/>
            <person name="Cheng J.F."/>
            <person name="Tapia R."/>
            <person name="Han C."/>
            <person name="Goodwin L."/>
            <person name="Pitluck S."/>
            <person name="Liolios K."/>
            <person name="Ivanova N."/>
            <person name="Mavromatis K."/>
            <person name="Mikhailova N."/>
            <person name="Pati A."/>
            <person name="Chen A."/>
            <person name="Palaniappan K."/>
            <person name="Land M."/>
            <person name="Hauser L."/>
            <person name="Chang Y.J."/>
            <person name="Jeffries C.D."/>
            <person name="Brambilla E."/>
            <person name="Yasawong M."/>
            <person name="Rohde M."/>
            <person name="Pukall R."/>
            <person name="Spring S."/>
            <person name="Goker M."/>
            <person name="Woyke T."/>
            <person name="Bristow J."/>
            <person name="Eisen J.A."/>
            <person name="Markowitz V."/>
            <person name="Hugenholtz P."/>
            <person name="Kyrpides N.C."/>
            <person name="Klenk H.P."/>
        </authorList>
    </citation>
    <scope>NUCLEOTIDE SEQUENCE [LARGE SCALE GENOMIC DNA]</scope>
    <source>
        <strain evidence="4">ATCC 51220 / DSM 2926 / LMG 16218 / CuHBu1</strain>
    </source>
</reference>
<dbReference type="OrthoDB" id="9801454at2"/>